<evidence type="ECO:0000256" key="2">
    <source>
        <dbReference type="ARBA" id="ARBA00029447"/>
    </source>
</evidence>
<dbReference type="EMBL" id="JACIEZ010000002">
    <property type="protein sequence ID" value="MBB4064265.1"/>
    <property type="molecule type" value="Genomic_DNA"/>
</dbReference>
<dbReference type="CDD" id="cd11386">
    <property type="entry name" value="MCP_signal"/>
    <property type="match status" value="1"/>
</dbReference>
<evidence type="ECO:0000256" key="4">
    <source>
        <dbReference type="SAM" id="Coils"/>
    </source>
</evidence>
<protein>
    <submittedName>
        <fullName evidence="9">Methyl-accepting chemotaxis protein</fullName>
    </submittedName>
</protein>
<proteinExistence type="inferred from homology"/>
<name>A0A7W6NJD2_9HYPH</name>
<evidence type="ECO:0000256" key="6">
    <source>
        <dbReference type="SAM" id="SignalP"/>
    </source>
</evidence>
<dbReference type="Gene3D" id="6.10.340.10">
    <property type="match status" value="1"/>
</dbReference>
<dbReference type="PANTHER" id="PTHR43531:SF11">
    <property type="entry name" value="METHYL-ACCEPTING CHEMOTAXIS PROTEIN 3"/>
    <property type="match status" value="1"/>
</dbReference>
<feature type="signal peptide" evidence="6">
    <location>
        <begin position="1"/>
        <end position="23"/>
    </location>
</feature>
<keyword evidence="4" id="KW-0175">Coiled coil</keyword>
<feature type="compositionally biased region" description="Pro residues" evidence="5">
    <location>
        <begin position="766"/>
        <end position="775"/>
    </location>
</feature>
<dbReference type="InterPro" id="IPR004089">
    <property type="entry name" value="MCPsignal_dom"/>
</dbReference>
<accession>A0A7W6NJD2</accession>
<dbReference type="PANTHER" id="PTHR43531">
    <property type="entry name" value="PROTEIN ICFG"/>
    <property type="match status" value="1"/>
</dbReference>
<feature type="chain" id="PRO_5031047974" evidence="6">
    <location>
        <begin position="24"/>
        <end position="856"/>
    </location>
</feature>
<evidence type="ECO:0000313" key="9">
    <source>
        <dbReference type="EMBL" id="MBB4064265.1"/>
    </source>
</evidence>
<organism evidence="9 10">
    <name type="scientific">Gellertiella hungarica</name>
    <dbReference type="NCBI Taxonomy" id="1572859"/>
    <lineage>
        <taxon>Bacteria</taxon>
        <taxon>Pseudomonadati</taxon>
        <taxon>Pseudomonadota</taxon>
        <taxon>Alphaproteobacteria</taxon>
        <taxon>Hyphomicrobiales</taxon>
        <taxon>Rhizobiaceae</taxon>
        <taxon>Gellertiella</taxon>
    </lineage>
</organism>
<keyword evidence="10" id="KW-1185">Reference proteome</keyword>
<keyword evidence="3" id="KW-0807">Transducer</keyword>
<dbReference type="Pfam" id="PF00672">
    <property type="entry name" value="HAMP"/>
    <property type="match status" value="1"/>
</dbReference>
<evidence type="ECO:0000259" key="8">
    <source>
        <dbReference type="PROSITE" id="PS50885"/>
    </source>
</evidence>
<reference evidence="9 10" key="1">
    <citation type="submission" date="2020-08" db="EMBL/GenBank/DDBJ databases">
        <title>Genomic Encyclopedia of Type Strains, Phase IV (KMG-IV): sequencing the most valuable type-strain genomes for metagenomic binning, comparative biology and taxonomic classification.</title>
        <authorList>
            <person name="Goeker M."/>
        </authorList>
    </citation>
    <scope>NUCLEOTIDE SEQUENCE [LARGE SCALE GENOMIC DNA]</scope>
    <source>
        <strain evidence="9 10">DSM 29853</strain>
    </source>
</reference>
<dbReference type="Proteomes" id="UP000528286">
    <property type="component" value="Unassembled WGS sequence"/>
</dbReference>
<keyword evidence="1" id="KW-0145">Chemotaxis</keyword>
<dbReference type="PROSITE" id="PS50885">
    <property type="entry name" value="HAMP"/>
    <property type="match status" value="2"/>
</dbReference>
<dbReference type="RefSeq" id="WP_246365024.1">
    <property type="nucleotide sequence ID" value="NZ_JACIEZ010000002.1"/>
</dbReference>
<dbReference type="InterPro" id="IPR051310">
    <property type="entry name" value="MCP_chemotaxis"/>
</dbReference>
<evidence type="ECO:0000259" key="7">
    <source>
        <dbReference type="PROSITE" id="PS50111"/>
    </source>
</evidence>
<dbReference type="AlphaFoldDB" id="A0A7W6NJD2"/>
<dbReference type="SUPFAM" id="SSF58104">
    <property type="entry name" value="Methyl-accepting chemotaxis protein (MCP) signaling domain"/>
    <property type="match status" value="1"/>
</dbReference>
<feature type="coiled-coil region" evidence="4">
    <location>
        <begin position="403"/>
        <end position="440"/>
    </location>
</feature>
<gene>
    <name evidence="9" type="ORF">GGR23_001442</name>
</gene>
<dbReference type="CDD" id="cd06225">
    <property type="entry name" value="HAMP"/>
    <property type="match status" value="1"/>
</dbReference>
<evidence type="ECO:0000256" key="5">
    <source>
        <dbReference type="SAM" id="MobiDB-lite"/>
    </source>
</evidence>
<dbReference type="Gene3D" id="1.10.287.950">
    <property type="entry name" value="Methyl-accepting chemotaxis protein"/>
    <property type="match status" value="1"/>
</dbReference>
<evidence type="ECO:0000256" key="3">
    <source>
        <dbReference type="PROSITE-ProRule" id="PRU00284"/>
    </source>
</evidence>
<comment type="similarity">
    <text evidence="2">Belongs to the methyl-accepting chemotaxis (MCP) protein family.</text>
</comment>
<feature type="compositionally biased region" description="Pro residues" evidence="5">
    <location>
        <begin position="786"/>
        <end position="800"/>
    </location>
</feature>
<sequence length="856" mass="91192">MRFSRKLPLVAALFAIASISGTAAVGLYSNANNLVAQEYEKLEATADGRRNEARVYLQSIRSDITSLAASAITQQALYGLEGAWKFLGADPKAEIQARYIAGNPHPPAERMNFDTAKKDAFDRAHRQSHPFFRDHLISEGYADILLIDPEGNVIYSVAKQEDLGTNLKSGAAPDSALSQAVAAALVLKPGEPAVMTGFSAYQAAGGEASAFLVAPVLMSDQVIGLVAYRLRATMLTPMFSNATGLGQTGESLLVDANGLVINDSVKTPEADPLAVQIDSALIGEALVNERSHGMIEGYRGMTSYAALSRLEIGGLQAAVVALVDRQEVNAGLFRGIRDVALVSLLMVIIGTIAGILYSRTITRPISSLVDSMKSLAGGNTAVKLEGEERKDEIGDMARSVAVLREAAIEKLRLSAESEDARRQADEAQRQREAAKAEEQRQLAFAIDSLGAALERLSAGDLTAKIHKPFSAHLDQLRLDFNASLERLSQTMASVHNNVVGINSRVVEVGKAANELTQRSGEQQASLNETSAAIRSIMAAIRSSTEKAEVASQLAQAARRESDQSANIVTDAVDAMHRIESASREISQIINVIDEIAFQTNLLALNAGVEAARAGEAGKGFAVVAQEVRELAQRSAKAAKDIKALITKSGQEVASGVGLVQQTGEVLSSIAGQVVKINDHIQSIADGAKDQSSSLGEINTAISRMENASRLSLQATNDTNANVGLLAGDAEALTSLLSQFNTRDTEYRTASVTRPDGGTTAQQFGTPVPPQNPRPPAASRTPRPERPQPPAFEPPKKPAPPRSSLFTFSKRIESVDSATRPKRPVASPARELLGRVSAGLGLKQQDTSKDNQNWEEF</sequence>
<dbReference type="SMART" id="SM00283">
    <property type="entry name" value="MA"/>
    <property type="match status" value="1"/>
</dbReference>
<evidence type="ECO:0000313" key="10">
    <source>
        <dbReference type="Proteomes" id="UP000528286"/>
    </source>
</evidence>
<dbReference type="SMART" id="SM00304">
    <property type="entry name" value="HAMP"/>
    <property type="match status" value="2"/>
</dbReference>
<feature type="domain" description="Methyl-accepting transducer" evidence="7">
    <location>
        <begin position="497"/>
        <end position="719"/>
    </location>
</feature>
<feature type="domain" description="HAMP" evidence="8">
    <location>
        <begin position="359"/>
        <end position="412"/>
    </location>
</feature>
<dbReference type="SUPFAM" id="SSF158472">
    <property type="entry name" value="HAMP domain-like"/>
    <property type="match status" value="1"/>
</dbReference>
<evidence type="ECO:0000256" key="1">
    <source>
        <dbReference type="ARBA" id="ARBA00022500"/>
    </source>
</evidence>
<dbReference type="InterPro" id="IPR003660">
    <property type="entry name" value="HAMP_dom"/>
</dbReference>
<dbReference type="GO" id="GO:0016020">
    <property type="term" value="C:membrane"/>
    <property type="evidence" value="ECO:0007669"/>
    <property type="project" value="InterPro"/>
</dbReference>
<dbReference type="GO" id="GO:0006935">
    <property type="term" value="P:chemotaxis"/>
    <property type="evidence" value="ECO:0007669"/>
    <property type="project" value="UniProtKB-KW"/>
</dbReference>
<feature type="region of interest" description="Disordered" evidence="5">
    <location>
        <begin position="746"/>
        <end position="856"/>
    </location>
</feature>
<dbReference type="Pfam" id="PF00015">
    <property type="entry name" value="MCPsignal"/>
    <property type="match status" value="1"/>
</dbReference>
<dbReference type="PROSITE" id="PS50111">
    <property type="entry name" value="CHEMOTAXIS_TRANSDUC_2"/>
    <property type="match status" value="1"/>
</dbReference>
<keyword evidence="6" id="KW-0732">Signal</keyword>
<comment type="caution">
    <text evidence="9">The sequence shown here is derived from an EMBL/GenBank/DDBJ whole genome shotgun (WGS) entry which is preliminary data.</text>
</comment>
<feature type="domain" description="HAMP" evidence="8">
    <location>
        <begin position="440"/>
        <end position="492"/>
    </location>
</feature>
<dbReference type="GO" id="GO:0007165">
    <property type="term" value="P:signal transduction"/>
    <property type="evidence" value="ECO:0007669"/>
    <property type="project" value="UniProtKB-KW"/>
</dbReference>